<dbReference type="SUPFAM" id="SSF56112">
    <property type="entry name" value="Protein kinase-like (PK-like)"/>
    <property type="match status" value="1"/>
</dbReference>
<gene>
    <name evidence="2" type="ORF">SAMN05421811_109217</name>
</gene>
<reference evidence="2 3" key="1">
    <citation type="submission" date="2016-10" db="EMBL/GenBank/DDBJ databases">
        <authorList>
            <person name="de Groot N.N."/>
        </authorList>
    </citation>
    <scope>NUCLEOTIDE SEQUENCE [LARGE SCALE GENOMIC DNA]</scope>
    <source>
        <strain evidence="2 3">CGMCC 4.5598</strain>
    </source>
</reference>
<dbReference type="EMBL" id="FOHX01000009">
    <property type="protein sequence ID" value="SEU28562.1"/>
    <property type="molecule type" value="Genomic_DNA"/>
</dbReference>
<dbReference type="AlphaFoldDB" id="A0A1I0KS74"/>
<accession>A0A1I0KS74</accession>
<dbReference type="Proteomes" id="UP000199361">
    <property type="component" value="Unassembled WGS sequence"/>
</dbReference>
<evidence type="ECO:0008006" key="4">
    <source>
        <dbReference type="Google" id="ProtNLM"/>
    </source>
</evidence>
<evidence type="ECO:0000313" key="3">
    <source>
        <dbReference type="Proteomes" id="UP000199361"/>
    </source>
</evidence>
<evidence type="ECO:0000313" key="2">
    <source>
        <dbReference type="EMBL" id="SEU28562.1"/>
    </source>
</evidence>
<feature type="compositionally biased region" description="Basic and acidic residues" evidence="1">
    <location>
        <begin position="190"/>
        <end position="202"/>
    </location>
</feature>
<organism evidence="2 3">
    <name type="scientific">Nonomuraea wenchangensis</name>
    <dbReference type="NCBI Taxonomy" id="568860"/>
    <lineage>
        <taxon>Bacteria</taxon>
        <taxon>Bacillati</taxon>
        <taxon>Actinomycetota</taxon>
        <taxon>Actinomycetes</taxon>
        <taxon>Streptosporangiales</taxon>
        <taxon>Streptosporangiaceae</taxon>
        <taxon>Nonomuraea</taxon>
    </lineage>
</organism>
<protein>
    <recommendedName>
        <fullName evidence="4">Phosphotransferase enzyme family protein</fullName>
    </recommendedName>
</protein>
<dbReference type="RefSeq" id="WP_091086818.1">
    <property type="nucleotide sequence ID" value="NZ_FOHX01000009.1"/>
</dbReference>
<feature type="region of interest" description="Disordered" evidence="1">
    <location>
        <begin position="305"/>
        <end position="324"/>
    </location>
</feature>
<dbReference type="OrthoDB" id="8479674at2"/>
<proteinExistence type="predicted"/>
<dbReference type="STRING" id="568860.SAMN05421811_109217"/>
<name>A0A1I0KS74_9ACTN</name>
<evidence type="ECO:0000256" key="1">
    <source>
        <dbReference type="SAM" id="MobiDB-lite"/>
    </source>
</evidence>
<sequence>MNDAAVRLGYLADTVRLLYPGPGSPRAYTVLPHAAVPRRLAPRRWWHVGSPVMVPGEGSIAAHLGEVFGRPVETVLHVRPARRANRKPVLEVRSRGRLLAYVKVGDNPRTRALVAAEAAALRRIAGLGLRTVVAPEVLHLGEWRGLAVLAVSPLPVRRRRSAPRPLLLAAVAEIAATGHDPGHDARHHAGHDAGHDSSHDAGHATGAAWHGDFAPWNVCPAPGGRLLVWDWERYATGVPYGFDALHHFFHRALRRLPPPDAARACVARAARELAPLGVSAATARQSALRYLIALADRHAADGHEPLGPPHTWLNPAVDHEESLV</sequence>
<dbReference type="InterPro" id="IPR011009">
    <property type="entry name" value="Kinase-like_dom_sf"/>
</dbReference>
<feature type="region of interest" description="Disordered" evidence="1">
    <location>
        <begin position="179"/>
        <end position="204"/>
    </location>
</feature>
<keyword evidence="3" id="KW-1185">Reference proteome</keyword>